<feature type="compositionally biased region" description="Basic and acidic residues" evidence="1">
    <location>
        <begin position="140"/>
        <end position="157"/>
    </location>
</feature>
<name>A0A7I4YC37_HAECO</name>
<keyword evidence="2" id="KW-1185">Reference proteome</keyword>
<evidence type="ECO:0000313" key="3">
    <source>
        <dbReference type="WBParaSite" id="HCON_00079770-00001"/>
    </source>
</evidence>
<dbReference type="Gene3D" id="3.30.420.10">
    <property type="entry name" value="Ribonuclease H-like superfamily/Ribonuclease H"/>
    <property type="match status" value="1"/>
</dbReference>
<organism evidence="2 3">
    <name type="scientific">Haemonchus contortus</name>
    <name type="common">Barber pole worm</name>
    <dbReference type="NCBI Taxonomy" id="6289"/>
    <lineage>
        <taxon>Eukaryota</taxon>
        <taxon>Metazoa</taxon>
        <taxon>Ecdysozoa</taxon>
        <taxon>Nematoda</taxon>
        <taxon>Chromadorea</taxon>
        <taxon>Rhabditida</taxon>
        <taxon>Rhabditina</taxon>
        <taxon>Rhabditomorpha</taxon>
        <taxon>Strongyloidea</taxon>
        <taxon>Trichostrongylidae</taxon>
        <taxon>Haemonchus</taxon>
    </lineage>
</organism>
<feature type="region of interest" description="Disordered" evidence="1">
    <location>
        <begin position="42"/>
        <end position="63"/>
    </location>
</feature>
<accession>A0A7I4YC37</accession>
<protein>
    <submittedName>
        <fullName evidence="3">HTH_Tnp_Tc3_2 domain-containing protein</fullName>
    </submittedName>
</protein>
<feature type="region of interest" description="Disordered" evidence="1">
    <location>
        <begin position="140"/>
        <end position="187"/>
    </location>
</feature>
<dbReference type="GO" id="GO:0003676">
    <property type="term" value="F:nucleic acid binding"/>
    <property type="evidence" value="ECO:0007669"/>
    <property type="project" value="InterPro"/>
</dbReference>
<proteinExistence type="predicted"/>
<dbReference type="InterPro" id="IPR036397">
    <property type="entry name" value="RNaseH_sf"/>
</dbReference>
<dbReference type="Proteomes" id="UP000025227">
    <property type="component" value="Unplaced"/>
</dbReference>
<feature type="compositionally biased region" description="Basic and acidic residues" evidence="1">
    <location>
        <begin position="167"/>
        <end position="187"/>
    </location>
</feature>
<evidence type="ECO:0000256" key="1">
    <source>
        <dbReference type="SAM" id="MobiDB-lite"/>
    </source>
</evidence>
<reference evidence="3" key="1">
    <citation type="submission" date="2020-12" db="UniProtKB">
        <authorList>
            <consortium name="WormBaseParasite"/>
        </authorList>
    </citation>
    <scope>IDENTIFICATION</scope>
    <source>
        <strain evidence="3">MHco3</strain>
    </source>
</reference>
<sequence length="224" mass="25474">MSRRHRLDDLAHGRIIENIEKGRTMASAAQEPGIAHSVVPRARRALRTSDTAARRRGGGRPRTTTLRAAVSPEFVFMDNNARPHRTAQVEELLTREVIQRMEWLARSDGLNPIEHVQDAMGRGITARPNAPLTVHQLTKDRDRQELGERPPAKREATTNDYIGSVHQRSEDACQEDQERHHRTDRNEKASLVARVIRDWEECSLKYAIVRKSAAQGTSSKRTWP</sequence>
<dbReference type="AlphaFoldDB" id="A0A7I4YC37"/>
<dbReference type="OrthoDB" id="25402at2759"/>
<dbReference type="WBParaSite" id="HCON_00079770-00001">
    <property type="protein sequence ID" value="HCON_00079770-00001"/>
    <property type="gene ID" value="HCON_00079770"/>
</dbReference>
<evidence type="ECO:0000313" key="2">
    <source>
        <dbReference type="Proteomes" id="UP000025227"/>
    </source>
</evidence>